<comment type="caution">
    <text evidence="2">The sequence shown here is derived from an EMBL/GenBank/DDBJ whole genome shotgun (WGS) entry which is preliminary data.</text>
</comment>
<dbReference type="AlphaFoldDB" id="A0A2I0KKG4"/>
<sequence length="95" mass="9991">MKSTTRSLFDSPIPNETKHTPPLSAMGENSKLGERPGEGGVGRDGDTEGGGGGIVTIGERELPEEEEEAWTTEAAEMGSGRGPHWERSGGVKKPT</sequence>
<proteinExistence type="predicted"/>
<feature type="compositionally biased region" description="Basic and acidic residues" evidence="1">
    <location>
        <begin position="31"/>
        <end position="46"/>
    </location>
</feature>
<feature type="region of interest" description="Disordered" evidence="1">
    <location>
        <begin position="1"/>
        <end position="95"/>
    </location>
</feature>
<evidence type="ECO:0000313" key="3">
    <source>
        <dbReference type="Proteomes" id="UP000233551"/>
    </source>
</evidence>
<dbReference type="EMBL" id="PGOL01000545">
    <property type="protein sequence ID" value="PKI68673.1"/>
    <property type="molecule type" value="Genomic_DNA"/>
</dbReference>
<organism evidence="2 3">
    <name type="scientific">Punica granatum</name>
    <name type="common">Pomegranate</name>
    <dbReference type="NCBI Taxonomy" id="22663"/>
    <lineage>
        <taxon>Eukaryota</taxon>
        <taxon>Viridiplantae</taxon>
        <taxon>Streptophyta</taxon>
        <taxon>Embryophyta</taxon>
        <taxon>Tracheophyta</taxon>
        <taxon>Spermatophyta</taxon>
        <taxon>Magnoliopsida</taxon>
        <taxon>eudicotyledons</taxon>
        <taxon>Gunneridae</taxon>
        <taxon>Pentapetalae</taxon>
        <taxon>rosids</taxon>
        <taxon>malvids</taxon>
        <taxon>Myrtales</taxon>
        <taxon>Lythraceae</taxon>
        <taxon>Punica</taxon>
    </lineage>
</organism>
<keyword evidence="3" id="KW-1185">Reference proteome</keyword>
<gene>
    <name evidence="2" type="ORF">CRG98_010953</name>
</gene>
<evidence type="ECO:0000313" key="2">
    <source>
        <dbReference type="EMBL" id="PKI68673.1"/>
    </source>
</evidence>
<name>A0A2I0KKG4_PUNGR</name>
<evidence type="ECO:0000256" key="1">
    <source>
        <dbReference type="SAM" id="MobiDB-lite"/>
    </source>
</evidence>
<dbReference type="Proteomes" id="UP000233551">
    <property type="component" value="Unassembled WGS sequence"/>
</dbReference>
<protein>
    <submittedName>
        <fullName evidence="2">Uncharacterized protein</fullName>
    </submittedName>
</protein>
<accession>A0A2I0KKG4</accession>
<reference evidence="2 3" key="1">
    <citation type="submission" date="2017-11" db="EMBL/GenBank/DDBJ databases">
        <title>De-novo sequencing of pomegranate (Punica granatum L.) genome.</title>
        <authorList>
            <person name="Akparov Z."/>
            <person name="Amiraslanov A."/>
            <person name="Hajiyeva S."/>
            <person name="Abbasov M."/>
            <person name="Kaur K."/>
            <person name="Hamwieh A."/>
            <person name="Solovyev V."/>
            <person name="Salamov A."/>
            <person name="Braich B."/>
            <person name="Kosarev P."/>
            <person name="Mahmoud A."/>
            <person name="Hajiyev E."/>
            <person name="Babayeva S."/>
            <person name="Izzatullayeva V."/>
            <person name="Mammadov A."/>
            <person name="Mammadov A."/>
            <person name="Sharifova S."/>
            <person name="Ojaghi J."/>
            <person name="Eynullazada K."/>
            <person name="Bayramov B."/>
            <person name="Abdulazimova A."/>
            <person name="Shahmuradov I."/>
        </authorList>
    </citation>
    <scope>NUCLEOTIDE SEQUENCE [LARGE SCALE GENOMIC DNA]</scope>
    <source>
        <strain evidence="3">cv. AG2017</strain>
        <tissue evidence="2">Leaf</tissue>
    </source>
</reference>